<name>A0AAJ0CZQ5_9HYPO</name>
<feature type="region of interest" description="Disordered" evidence="1">
    <location>
        <begin position="1"/>
        <end position="20"/>
    </location>
</feature>
<evidence type="ECO:0000313" key="3">
    <source>
        <dbReference type="Proteomes" id="UP001251528"/>
    </source>
</evidence>
<evidence type="ECO:0000256" key="1">
    <source>
        <dbReference type="SAM" id="MobiDB-lite"/>
    </source>
</evidence>
<dbReference type="EMBL" id="JASWJB010000001">
    <property type="protein sequence ID" value="KAK2617027.1"/>
    <property type="molecule type" value="Genomic_DNA"/>
</dbReference>
<feature type="region of interest" description="Disordered" evidence="1">
    <location>
        <begin position="51"/>
        <end position="76"/>
    </location>
</feature>
<gene>
    <name evidence="2" type="ORF">QQS21_000118</name>
</gene>
<reference evidence="2" key="1">
    <citation type="submission" date="2023-06" db="EMBL/GenBank/DDBJ databases">
        <title>Conoideocrella luteorostrata (Hypocreales: Clavicipitaceae), a potential biocontrol fungus for elongate hemlock scale in United States Christmas tree production areas.</title>
        <authorList>
            <person name="Barrett H."/>
            <person name="Lovett B."/>
            <person name="Macias A.M."/>
            <person name="Stajich J.E."/>
            <person name="Kasson M.T."/>
        </authorList>
    </citation>
    <scope>NUCLEOTIDE SEQUENCE</scope>
    <source>
        <strain evidence="2">ARSEF 14590</strain>
    </source>
</reference>
<proteinExistence type="predicted"/>
<feature type="compositionally biased region" description="Polar residues" evidence="1">
    <location>
        <begin position="208"/>
        <end position="225"/>
    </location>
</feature>
<dbReference type="Proteomes" id="UP001251528">
    <property type="component" value="Unassembled WGS sequence"/>
</dbReference>
<feature type="region of interest" description="Disordered" evidence="1">
    <location>
        <begin position="208"/>
        <end position="317"/>
    </location>
</feature>
<evidence type="ECO:0000313" key="2">
    <source>
        <dbReference type="EMBL" id="KAK2617027.1"/>
    </source>
</evidence>
<accession>A0AAJ0CZQ5</accession>
<feature type="compositionally biased region" description="Low complexity" evidence="1">
    <location>
        <begin position="289"/>
        <end position="317"/>
    </location>
</feature>
<feature type="compositionally biased region" description="Polar residues" evidence="1">
    <location>
        <begin position="51"/>
        <end position="62"/>
    </location>
</feature>
<comment type="caution">
    <text evidence="2">The sequence shown here is derived from an EMBL/GenBank/DDBJ whole genome shotgun (WGS) entry which is preliminary data.</text>
</comment>
<protein>
    <submittedName>
        <fullName evidence="2">Uncharacterized protein</fullName>
    </submittedName>
</protein>
<feature type="compositionally biased region" description="Low complexity" evidence="1">
    <location>
        <begin position="249"/>
        <end position="260"/>
    </location>
</feature>
<organism evidence="2 3">
    <name type="scientific">Conoideocrella luteorostrata</name>
    <dbReference type="NCBI Taxonomy" id="1105319"/>
    <lineage>
        <taxon>Eukaryota</taxon>
        <taxon>Fungi</taxon>
        <taxon>Dikarya</taxon>
        <taxon>Ascomycota</taxon>
        <taxon>Pezizomycotina</taxon>
        <taxon>Sordariomycetes</taxon>
        <taxon>Hypocreomycetidae</taxon>
        <taxon>Hypocreales</taxon>
        <taxon>Clavicipitaceae</taxon>
        <taxon>Conoideocrella</taxon>
    </lineage>
</organism>
<sequence>MGSSSDASITAVVPGSLQPSYVQSGFPERDFLINTRLLDLARDMSKADSGNTLLESSANQTDSNEDKPFSQCPKRSTTFEEGSLRDVHIIDSSCIKKPPAKREGVTSKQERELGKRRLSKCGVENWNEVYKVLFPGEPLPCSLYIERPLSAELIEFRNHALLRGPTIGEEIVREHLPDALRKHQHEVQTFFSSAYPKVVARLIESWTSETVSTSQSPDHQQTISSPPGRKAPSRKAPGRPSNANGITTSVSSNSPSRWNSALGNSVIGDMPTGNSQQRRHTRAQELTCQQQSRSLEEQQYQQQEQQQHPQQQRPYHRQPNVPAATYETQDNFNPTFDMYSQPHVQTYIGNSSSTSQTWQPPPELVNQFYTPNMGQPFQTPSSPYDLDFLPSMPATDSETSYLASDCFFELGICDPMGQ</sequence>
<dbReference type="AlphaFoldDB" id="A0AAJ0CZQ5"/>
<keyword evidence="3" id="KW-1185">Reference proteome</keyword>